<dbReference type="STRING" id="487685.SAMN04488696_0964"/>
<proteinExistence type="predicted"/>
<dbReference type="PROSITE" id="PS51257">
    <property type="entry name" value="PROKAR_LIPOPROTEIN"/>
    <property type="match status" value="1"/>
</dbReference>
<evidence type="ECO:0000313" key="2">
    <source>
        <dbReference type="Proteomes" id="UP000198535"/>
    </source>
</evidence>
<dbReference type="AlphaFoldDB" id="A0A1I4PX78"/>
<dbReference type="OrthoDB" id="137915at2157"/>
<dbReference type="Proteomes" id="UP000198535">
    <property type="component" value="Unassembled WGS sequence"/>
</dbReference>
<name>A0A1I4PX78_9EURY</name>
<sequence length="161" mass="18550">MKAKILIILLILLSFTVIGCVDDEEETTVVNDTDNVTTEDVVEETTNDTDMNATVEEEMDDPSEKDEPKIIDYEGAKTYTIYMENFLAQPSDLTINEGDSVMWFNRNDPKRIFTLISNEDLWENTSMGYRLSFTYTFNESGTYTYKVLGWEERMKGTITVK</sequence>
<gene>
    <name evidence="1" type="ORF">SAMN04488696_0964</name>
</gene>
<dbReference type="PANTHER" id="PTHR36507:SF1">
    <property type="entry name" value="BLL1555 PROTEIN"/>
    <property type="match status" value="1"/>
</dbReference>
<evidence type="ECO:0000313" key="1">
    <source>
        <dbReference type="EMBL" id="SFM32421.1"/>
    </source>
</evidence>
<evidence type="ECO:0008006" key="3">
    <source>
        <dbReference type="Google" id="ProtNLM"/>
    </source>
</evidence>
<accession>A0A1I4PX78</accession>
<dbReference type="PANTHER" id="PTHR36507">
    <property type="entry name" value="BLL1555 PROTEIN"/>
    <property type="match status" value="1"/>
</dbReference>
<dbReference type="Gene3D" id="2.60.40.420">
    <property type="entry name" value="Cupredoxins - blue copper proteins"/>
    <property type="match status" value="1"/>
</dbReference>
<dbReference type="InterPro" id="IPR052721">
    <property type="entry name" value="ET_Amicyanin"/>
</dbReference>
<reference evidence="2" key="1">
    <citation type="submission" date="2016-10" db="EMBL/GenBank/DDBJ databases">
        <authorList>
            <person name="Varghese N."/>
            <person name="Submissions S."/>
        </authorList>
    </citation>
    <scope>NUCLEOTIDE SEQUENCE [LARGE SCALE GENOMIC DNA]</scope>
    <source>
        <strain evidence="2">Mob M</strain>
    </source>
</reference>
<dbReference type="SUPFAM" id="SSF49503">
    <property type="entry name" value="Cupredoxins"/>
    <property type="match status" value="1"/>
</dbReference>
<dbReference type="EMBL" id="FOUJ01000001">
    <property type="protein sequence ID" value="SFM32421.1"/>
    <property type="molecule type" value="Genomic_DNA"/>
</dbReference>
<organism evidence="1 2">
    <name type="scientific">Methanolobus profundi</name>
    <dbReference type="NCBI Taxonomy" id="487685"/>
    <lineage>
        <taxon>Archaea</taxon>
        <taxon>Methanobacteriati</taxon>
        <taxon>Methanobacteriota</taxon>
        <taxon>Stenosarchaea group</taxon>
        <taxon>Methanomicrobia</taxon>
        <taxon>Methanosarcinales</taxon>
        <taxon>Methanosarcinaceae</taxon>
        <taxon>Methanolobus</taxon>
    </lineage>
</organism>
<dbReference type="InterPro" id="IPR008972">
    <property type="entry name" value="Cupredoxin"/>
</dbReference>
<dbReference type="RefSeq" id="WP_091933795.1">
    <property type="nucleotide sequence ID" value="NZ_FOUJ01000001.1"/>
</dbReference>
<keyword evidence="2" id="KW-1185">Reference proteome</keyword>
<protein>
    <recommendedName>
        <fullName evidence="3">Plastocyanin</fullName>
    </recommendedName>
</protein>